<name>A0AAF0TBG6_SOLVR</name>
<dbReference type="EMBL" id="CP133612">
    <property type="protein sequence ID" value="WMV12144.1"/>
    <property type="molecule type" value="Genomic_DNA"/>
</dbReference>
<dbReference type="PANTHER" id="PTHR34955">
    <property type="entry name" value="IGR MOTIF PROTEIN"/>
    <property type="match status" value="1"/>
</dbReference>
<dbReference type="Pfam" id="PF09597">
    <property type="entry name" value="SAM_Ribosomal_mS41"/>
    <property type="match status" value="1"/>
</dbReference>
<accession>A0AAF0TBG6</accession>
<organism evidence="2 3">
    <name type="scientific">Solanum verrucosum</name>
    <dbReference type="NCBI Taxonomy" id="315347"/>
    <lineage>
        <taxon>Eukaryota</taxon>
        <taxon>Viridiplantae</taxon>
        <taxon>Streptophyta</taxon>
        <taxon>Embryophyta</taxon>
        <taxon>Tracheophyta</taxon>
        <taxon>Spermatophyta</taxon>
        <taxon>Magnoliopsida</taxon>
        <taxon>eudicotyledons</taxon>
        <taxon>Gunneridae</taxon>
        <taxon>Pentapetalae</taxon>
        <taxon>asterids</taxon>
        <taxon>lamiids</taxon>
        <taxon>Solanales</taxon>
        <taxon>Solanaceae</taxon>
        <taxon>Solanoideae</taxon>
        <taxon>Solaneae</taxon>
        <taxon>Solanum</taxon>
    </lineage>
</organism>
<feature type="domain" description="Small ribosomal subunit protein mS41 SAM" evidence="1">
    <location>
        <begin position="41"/>
        <end position="170"/>
    </location>
</feature>
<dbReference type="SMART" id="SM01238">
    <property type="entry name" value="IGR"/>
    <property type="match status" value="1"/>
</dbReference>
<gene>
    <name evidence="2" type="ORF">MTR67_005529</name>
</gene>
<evidence type="ECO:0000313" key="2">
    <source>
        <dbReference type="EMBL" id="WMV12144.1"/>
    </source>
</evidence>
<dbReference type="InterPro" id="IPR019083">
    <property type="entry name" value="SAM_Ribosomal_mS41"/>
</dbReference>
<evidence type="ECO:0000259" key="1">
    <source>
        <dbReference type="SMART" id="SM01238"/>
    </source>
</evidence>
<protein>
    <recommendedName>
        <fullName evidence="1">Small ribosomal subunit protein mS41 SAM domain-containing protein</fullName>
    </recommendedName>
</protein>
<keyword evidence="3" id="KW-1185">Reference proteome</keyword>
<dbReference type="Proteomes" id="UP001234989">
    <property type="component" value="Chromosome 1"/>
</dbReference>
<evidence type="ECO:0000313" key="3">
    <source>
        <dbReference type="Proteomes" id="UP001234989"/>
    </source>
</evidence>
<sequence length="293" mass="33808">MAWRQILFSNRRLLSVPSNSVTSGFASFSSKSNPYIVKVGIPEFLNGVGKGVETHVEKLESEIGDFSKLLVTRTLKLKKLGIPCKHTEPPAAVQIKEEIVLGAPRIHIEKETACTPFPTICWGRLTLINFVLDALPTYMMSLFPIPPGIINRLDSIRRKNLWQRNKERRGYHLVKWKTVITEKRVGGLGIKNMKNQSKALRMKWLWKYSNDNQNLWGSVIKAKYEESDSWMTKEVTTPYGVSLWKSIRELWNEFKPNTKIKVVDGIKTRFWKDDWHAEGNMETLFPDIHNLVL</sequence>
<dbReference type="PANTHER" id="PTHR34955:SF2">
    <property type="entry name" value="IGR MOTIF PROTEIN"/>
    <property type="match status" value="1"/>
</dbReference>
<reference evidence="2" key="1">
    <citation type="submission" date="2023-08" db="EMBL/GenBank/DDBJ databases">
        <title>A de novo genome assembly of Solanum verrucosum Schlechtendal, a Mexican diploid species geographically isolated from the other diploid A-genome species in potato relatives.</title>
        <authorList>
            <person name="Hosaka K."/>
        </authorList>
    </citation>
    <scope>NUCLEOTIDE SEQUENCE</scope>
    <source>
        <tissue evidence="2">Young leaves</tissue>
    </source>
</reference>
<proteinExistence type="predicted"/>
<dbReference type="AlphaFoldDB" id="A0AAF0TBG6"/>